<organism evidence="8 9">
    <name type="scientific">Tsukamurella pseudospumae</name>
    <dbReference type="NCBI Taxonomy" id="239498"/>
    <lineage>
        <taxon>Bacteria</taxon>
        <taxon>Bacillati</taxon>
        <taxon>Actinomycetota</taxon>
        <taxon>Actinomycetes</taxon>
        <taxon>Mycobacteriales</taxon>
        <taxon>Tsukamurellaceae</taxon>
        <taxon>Tsukamurella</taxon>
    </lineage>
</organism>
<dbReference type="InterPro" id="IPR007569">
    <property type="entry name" value="DUF559"/>
</dbReference>
<evidence type="ECO:0000256" key="1">
    <source>
        <dbReference type="ARBA" id="ARBA00022722"/>
    </source>
</evidence>
<evidence type="ECO:0000313" key="8">
    <source>
        <dbReference type="EMBL" id="KXP13893.1"/>
    </source>
</evidence>
<dbReference type="RefSeq" id="WP_068570329.1">
    <property type="nucleotide sequence ID" value="NZ_LSRF01000009.1"/>
</dbReference>
<dbReference type="Proteomes" id="UP000070258">
    <property type="component" value="Unassembled WGS sequence"/>
</dbReference>
<dbReference type="NCBIfam" id="TIGR00632">
    <property type="entry name" value="vsr"/>
    <property type="match status" value="1"/>
</dbReference>
<dbReference type="Pfam" id="PF03852">
    <property type="entry name" value="Vsr"/>
    <property type="match status" value="1"/>
</dbReference>
<dbReference type="InterPro" id="IPR004603">
    <property type="entry name" value="DNA_mismatch_endonuc_vsr"/>
</dbReference>
<comment type="caution">
    <text evidence="8">The sequence shown here is derived from an EMBL/GenBank/DDBJ whole genome shotgun (WGS) entry which is preliminary data.</text>
</comment>
<sequence>MRSNRRKDTLPELAVRRLLHAAGMRYRVDFAPSASNRRRRADVVFTRARVVVFIDGCFWHGCPQHFRAPSTRTAYWGPKIAVNRARDDDTDAMLTAEGWTVLRFWAHEQAADVAASIIEAVRSRQ</sequence>
<gene>
    <name evidence="8" type="ORF">AXK60_22580</name>
</gene>
<dbReference type="InterPro" id="IPR011335">
    <property type="entry name" value="Restrct_endonuc-II-like"/>
</dbReference>
<protein>
    <submittedName>
        <fullName evidence="8">Very short patch repair endonuclease</fullName>
    </submittedName>
</protein>
<evidence type="ECO:0000313" key="9">
    <source>
        <dbReference type="Proteomes" id="UP000070258"/>
    </source>
</evidence>
<proteinExistence type="inferred from homology"/>
<keyword evidence="2 8" id="KW-0255">Endonuclease</keyword>
<dbReference type="GO" id="GO:0006298">
    <property type="term" value="P:mismatch repair"/>
    <property type="evidence" value="ECO:0007669"/>
    <property type="project" value="InterPro"/>
</dbReference>
<dbReference type="CDD" id="cd00221">
    <property type="entry name" value="Vsr"/>
    <property type="match status" value="1"/>
</dbReference>
<dbReference type="OrthoDB" id="9801520at2"/>
<keyword evidence="4" id="KW-0378">Hydrolase</keyword>
<dbReference type="STRING" id="239498.AXK60_22580"/>
<dbReference type="EMBL" id="LSRF01000009">
    <property type="protein sequence ID" value="KXP13893.1"/>
    <property type="molecule type" value="Genomic_DNA"/>
</dbReference>
<keyword evidence="5" id="KW-0234">DNA repair</keyword>
<evidence type="ECO:0000256" key="6">
    <source>
        <dbReference type="ARBA" id="ARBA00029466"/>
    </source>
</evidence>
<keyword evidence="1" id="KW-0540">Nuclease</keyword>
<evidence type="ECO:0000256" key="5">
    <source>
        <dbReference type="ARBA" id="ARBA00023204"/>
    </source>
</evidence>
<reference evidence="9" key="1">
    <citation type="submission" date="2016-02" db="EMBL/GenBank/DDBJ databases">
        <authorList>
            <person name="Wen L."/>
            <person name="He K."/>
            <person name="Yang H."/>
        </authorList>
    </citation>
    <scope>NUCLEOTIDE SEQUENCE [LARGE SCALE GENOMIC DNA]</scope>
    <source>
        <strain evidence="9">JCM 15929</strain>
    </source>
</reference>
<evidence type="ECO:0000259" key="7">
    <source>
        <dbReference type="Pfam" id="PF04480"/>
    </source>
</evidence>
<evidence type="ECO:0000256" key="2">
    <source>
        <dbReference type="ARBA" id="ARBA00022759"/>
    </source>
</evidence>
<comment type="similarity">
    <text evidence="6">Belongs to the Vsr family.</text>
</comment>
<keyword evidence="3" id="KW-0227">DNA damage</keyword>
<dbReference type="GO" id="GO:0016787">
    <property type="term" value="F:hydrolase activity"/>
    <property type="evidence" value="ECO:0007669"/>
    <property type="project" value="UniProtKB-KW"/>
</dbReference>
<feature type="domain" description="DUF559" evidence="7">
    <location>
        <begin position="81"/>
        <end position="115"/>
    </location>
</feature>
<dbReference type="Pfam" id="PF04480">
    <property type="entry name" value="DUF559"/>
    <property type="match status" value="1"/>
</dbReference>
<dbReference type="AlphaFoldDB" id="A0A138AU00"/>
<name>A0A138AU00_9ACTN</name>
<accession>A0A138AU00</accession>
<dbReference type="GO" id="GO:0004519">
    <property type="term" value="F:endonuclease activity"/>
    <property type="evidence" value="ECO:0007669"/>
    <property type="project" value="UniProtKB-KW"/>
</dbReference>
<evidence type="ECO:0000256" key="4">
    <source>
        <dbReference type="ARBA" id="ARBA00022801"/>
    </source>
</evidence>
<dbReference type="Gene3D" id="3.40.960.10">
    <property type="entry name" value="VSR Endonuclease"/>
    <property type="match status" value="1"/>
</dbReference>
<dbReference type="SUPFAM" id="SSF52980">
    <property type="entry name" value="Restriction endonuclease-like"/>
    <property type="match status" value="1"/>
</dbReference>
<evidence type="ECO:0000256" key="3">
    <source>
        <dbReference type="ARBA" id="ARBA00022763"/>
    </source>
</evidence>